<organism evidence="5 6">
    <name type="scientific">Mesopusillimonas faecipullorum</name>
    <dbReference type="NCBI Taxonomy" id="2755040"/>
    <lineage>
        <taxon>Bacteria</taxon>
        <taxon>Pseudomonadati</taxon>
        <taxon>Pseudomonadota</taxon>
        <taxon>Betaproteobacteria</taxon>
        <taxon>Burkholderiales</taxon>
        <taxon>Alcaligenaceae</taxon>
        <taxon>Mesopusillimonas</taxon>
    </lineage>
</organism>
<dbReference type="InterPro" id="IPR051925">
    <property type="entry name" value="RNA-binding_domain"/>
</dbReference>
<dbReference type="InterPro" id="IPR035920">
    <property type="entry name" value="YhbY-like_sf"/>
</dbReference>
<dbReference type="InterPro" id="IPR001890">
    <property type="entry name" value="RNA-binding_CRM"/>
</dbReference>
<dbReference type="PANTHER" id="PTHR40065">
    <property type="entry name" value="RNA-BINDING PROTEIN YHBY"/>
    <property type="match status" value="1"/>
</dbReference>
<feature type="region of interest" description="Disordered" evidence="3">
    <location>
        <begin position="96"/>
        <end position="172"/>
    </location>
</feature>
<protein>
    <submittedName>
        <fullName evidence="5">YhbY family RNA-binding protein</fullName>
    </submittedName>
</protein>
<name>A0ABS8CEL7_9BURK</name>
<proteinExistence type="predicted"/>
<dbReference type="Gene3D" id="3.30.110.60">
    <property type="entry name" value="YhbY-like"/>
    <property type="match status" value="1"/>
</dbReference>
<dbReference type="EMBL" id="JACDXW010000006">
    <property type="protein sequence ID" value="MCB5364486.1"/>
    <property type="molecule type" value="Genomic_DNA"/>
</dbReference>
<evidence type="ECO:0000313" key="5">
    <source>
        <dbReference type="EMBL" id="MCB5364486.1"/>
    </source>
</evidence>
<evidence type="ECO:0000256" key="1">
    <source>
        <dbReference type="ARBA" id="ARBA00022884"/>
    </source>
</evidence>
<dbReference type="Pfam" id="PF01985">
    <property type="entry name" value="CRS1_YhbY"/>
    <property type="match status" value="1"/>
</dbReference>
<accession>A0ABS8CEL7</accession>
<dbReference type="SUPFAM" id="SSF75471">
    <property type="entry name" value="YhbY-like"/>
    <property type="match status" value="1"/>
</dbReference>
<dbReference type="SMART" id="SM01103">
    <property type="entry name" value="CRS1_YhbY"/>
    <property type="match status" value="1"/>
</dbReference>
<dbReference type="RefSeq" id="WP_226954904.1">
    <property type="nucleotide sequence ID" value="NZ_JACDXW010000006.1"/>
</dbReference>
<feature type="compositionally biased region" description="Low complexity" evidence="3">
    <location>
        <begin position="133"/>
        <end position="150"/>
    </location>
</feature>
<feature type="domain" description="CRM" evidence="4">
    <location>
        <begin position="4"/>
        <end position="100"/>
    </location>
</feature>
<keyword evidence="1 2" id="KW-0694">RNA-binding</keyword>
<evidence type="ECO:0000259" key="4">
    <source>
        <dbReference type="PROSITE" id="PS51295"/>
    </source>
</evidence>
<evidence type="ECO:0000313" key="6">
    <source>
        <dbReference type="Proteomes" id="UP000776983"/>
    </source>
</evidence>
<dbReference type="PROSITE" id="PS51295">
    <property type="entry name" value="CRM"/>
    <property type="match status" value="1"/>
</dbReference>
<dbReference type="PANTHER" id="PTHR40065:SF3">
    <property type="entry name" value="RNA-BINDING PROTEIN YHBY"/>
    <property type="match status" value="1"/>
</dbReference>
<sequence length="172" mass="18359">MPAIELTTQERSAQRAAAHPLHPVVIIGARGLTPAVLKEINVHLDAHQLIKIKVAGHERDDRQAMLVTICDQLSCAPIHHLGKTLIVYRPKAEAAPAAETTRAVRAPNAPHIPKKQAATGATAPAKRPRRPAEGPATARPTRKPAAAGAGHRVPRKAGSALSLRARNRARQK</sequence>
<comment type="caution">
    <text evidence="5">The sequence shown here is derived from an EMBL/GenBank/DDBJ whole genome shotgun (WGS) entry which is preliminary data.</text>
</comment>
<gene>
    <name evidence="5" type="ORF">H0484_12095</name>
</gene>
<reference evidence="5 6" key="1">
    <citation type="submission" date="2020-07" db="EMBL/GenBank/DDBJ databases">
        <title>Pusillimonas sp. nov., isolated from poultry manure in Taiwan.</title>
        <authorList>
            <person name="Lin S.-Y."/>
            <person name="Tang Y.-S."/>
            <person name="Young C.-C."/>
        </authorList>
    </citation>
    <scope>NUCLEOTIDE SEQUENCE [LARGE SCALE GENOMIC DNA]</scope>
    <source>
        <strain evidence="5 6">CC-YST705</strain>
    </source>
</reference>
<dbReference type="Proteomes" id="UP000776983">
    <property type="component" value="Unassembled WGS sequence"/>
</dbReference>
<feature type="compositionally biased region" description="Low complexity" evidence="3">
    <location>
        <begin position="96"/>
        <end position="107"/>
    </location>
</feature>
<feature type="compositionally biased region" description="Low complexity" evidence="3">
    <location>
        <begin position="115"/>
        <end position="125"/>
    </location>
</feature>
<keyword evidence="6" id="KW-1185">Reference proteome</keyword>
<evidence type="ECO:0000256" key="3">
    <source>
        <dbReference type="SAM" id="MobiDB-lite"/>
    </source>
</evidence>
<evidence type="ECO:0000256" key="2">
    <source>
        <dbReference type="PROSITE-ProRule" id="PRU00626"/>
    </source>
</evidence>